<dbReference type="EMBL" id="JBHSWI010000001">
    <property type="protein sequence ID" value="MFC6645302.1"/>
    <property type="molecule type" value="Genomic_DNA"/>
</dbReference>
<dbReference type="SFLD" id="SFLDS00003">
    <property type="entry name" value="Haloacid_Dehalogenase"/>
    <property type="match status" value="1"/>
</dbReference>
<organism evidence="1 2">
    <name type="scientific">Granulicella cerasi</name>
    <dbReference type="NCBI Taxonomy" id="741063"/>
    <lineage>
        <taxon>Bacteria</taxon>
        <taxon>Pseudomonadati</taxon>
        <taxon>Acidobacteriota</taxon>
        <taxon>Terriglobia</taxon>
        <taxon>Terriglobales</taxon>
        <taxon>Acidobacteriaceae</taxon>
        <taxon>Granulicella</taxon>
    </lineage>
</organism>
<dbReference type="InterPro" id="IPR023198">
    <property type="entry name" value="PGP-like_dom2"/>
</dbReference>
<gene>
    <name evidence="1" type="ORF">ACFQBQ_06815</name>
</gene>
<dbReference type="InterPro" id="IPR041492">
    <property type="entry name" value="HAD_2"/>
</dbReference>
<dbReference type="Gene3D" id="1.10.150.240">
    <property type="entry name" value="Putative phosphatase, domain 2"/>
    <property type="match status" value="1"/>
</dbReference>
<proteinExistence type="predicted"/>
<name>A0ABW1Z7E0_9BACT</name>
<dbReference type="GO" id="GO:0016787">
    <property type="term" value="F:hydrolase activity"/>
    <property type="evidence" value="ECO:0007669"/>
    <property type="project" value="UniProtKB-KW"/>
</dbReference>
<dbReference type="Pfam" id="PF13419">
    <property type="entry name" value="HAD_2"/>
    <property type="match status" value="1"/>
</dbReference>
<dbReference type="PANTHER" id="PTHR43434:SF16">
    <property type="entry name" value="BLL8046 PROTEIN"/>
    <property type="match status" value="1"/>
</dbReference>
<dbReference type="RefSeq" id="WP_263371681.1">
    <property type="nucleotide sequence ID" value="NZ_JAGSYD010000003.1"/>
</dbReference>
<evidence type="ECO:0000313" key="1">
    <source>
        <dbReference type="EMBL" id="MFC6645302.1"/>
    </source>
</evidence>
<evidence type="ECO:0000313" key="2">
    <source>
        <dbReference type="Proteomes" id="UP001596391"/>
    </source>
</evidence>
<accession>A0ABW1Z7E0</accession>
<keyword evidence="1" id="KW-0378">Hydrolase</keyword>
<comment type="caution">
    <text evidence="1">The sequence shown here is derived from an EMBL/GenBank/DDBJ whole genome shotgun (WGS) entry which is preliminary data.</text>
</comment>
<dbReference type="PANTHER" id="PTHR43434">
    <property type="entry name" value="PHOSPHOGLYCOLATE PHOSPHATASE"/>
    <property type="match status" value="1"/>
</dbReference>
<dbReference type="Gene3D" id="3.40.50.1000">
    <property type="entry name" value="HAD superfamily/HAD-like"/>
    <property type="match status" value="1"/>
</dbReference>
<dbReference type="SUPFAM" id="SSF56784">
    <property type="entry name" value="HAD-like"/>
    <property type="match status" value="1"/>
</dbReference>
<keyword evidence="2" id="KW-1185">Reference proteome</keyword>
<sequence length="225" mass="25280">MVEALLCDIDGTLVESNWLHAQAWQVAFAEMGIDLELEDVRRQIGKGGDELIPVFVPWWKRKHVEESLKAYRSFVFRQDYLPQVRPFPLVREFVQRVQAADIRFALATSANRQEIDDYRKIANIDDLVEEQTSADDASKAKPHPDIFSATVHRLKLQAKHCIALGDTPYDAEAAGLAGVRTIGLTTGGWSKQELMDAGCVEVYDGIADLLEHFEESALVRSGLRL</sequence>
<reference evidence="2" key="1">
    <citation type="journal article" date="2019" name="Int. J. Syst. Evol. Microbiol.">
        <title>The Global Catalogue of Microorganisms (GCM) 10K type strain sequencing project: providing services to taxonomists for standard genome sequencing and annotation.</title>
        <authorList>
            <consortium name="The Broad Institute Genomics Platform"/>
            <consortium name="The Broad Institute Genome Sequencing Center for Infectious Disease"/>
            <person name="Wu L."/>
            <person name="Ma J."/>
        </authorList>
    </citation>
    <scope>NUCLEOTIDE SEQUENCE [LARGE SCALE GENOMIC DNA]</scope>
    <source>
        <strain evidence="2">CGMCC 1.16026</strain>
    </source>
</reference>
<dbReference type="InterPro" id="IPR023214">
    <property type="entry name" value="HAD_sf"/>
</dbReference>
<dbReference type="InterPro" id="IPR036412">
    <property type="entry name" value="HAD-like_sf"/>
</dbReference>
<dbReference type="EC" id="3.-.-.-" evidence="1"/>
<dbReference type="Proteomes" id="UP001596391">
    <property type="component" value="Unassembled WGS sequence"/>
</dbReference>
<protein>
    <submittedName>
        <fullName evidence="1">HAD family hydrolase</fullName>
        <ecNumber evidence="1">3.-.-.-</ecNumber>
    </submittedName>
</protein>
<dbReference type="InterPro" id="IPR050155">
    <property type="entry name" value="HAD-like_hydrolase_sf"/>
</dbReference>
<dbReference type="SFLD" id="SFLDG01129">
    <property type="entry name" value="C1.5:_HAD__Beta-PGM__Phosphata"/>
    <property type="match status" value="1"/>
</dbReference>